<comment type="caution">
    <text evidence="1">The sequence shown here is derived from an EMBL/GenBank/DDBJ whole genome shotgun (WGS) entry which is preliminary data.</text>
</comment>
<protein>
    <submittedName>
        <fullName evidence="1">Uncharacterized protein</fullName>
    </submittedName>
</protein>
<dbReference type="EMBL" id="BQNB010012702">
    <property type="protein sequence ID" value="GJT06854.1"/>
    <property type="molecule type" value="Genomic_DNA"/>
</dbReference>
<organism evidence="1 2">
    <name type="scientific">Tanacetum coccineum</name>
    <dbReference type="NCBI Taxonomy" id="301880"/>
    <lineage>
        <taxon>Eukaryota</taxon>
        <taxon>Viridiplantae</taxon>
        <taxon>Streptophyta</taxon>
        <taxon>Embryophyta</taxon>
        <taxon>Tracheophyta</taxon>
        <taxon>Spermatophyta</taxon>
        <taxon>Magnoliopsida</taxon>
        <taxon>eudicotyledons</taxon>
        <taxon>Gunneridae</taxon>
        <taxon>Pentapetalae</taxon>
        <taxon>asterids</taxon>
        <taxon>campanulids</taxon>
        <taxon>Asterales</taxon>
        <taxon>Asteraceae</taxon>
        <taxon>Asteroideae</taxon>
        <taxon>Anthemideae</taxon>
        <taxon>Anthemidinae</taxon>
        <taxon>Tanacetum</taxon>
    </lineage>
</organism>
<evidence type="ECO:0000313" key="2">
    <source>
        <dbReference type="Proteomes" id="UP001151760"/>
    </source>
</evidence>
<accession>A0ABQ5B0E9</accession>
<gene>
    <name evidence="1" type="ORF">Tco_0841316</name>
</gene>
<proteinExistence type="predicted"/>
<dbReference type="Proteomes" id="UP001151760">
    <property type="component" value="Unassembled WGS sequence"/>
</dbReference>
<reference evidence="1" key="2">
    <citation type="submission" date="2022-01" db="EMBL/GenBank/DDBJ databases">
        <authorList>
            <person name="Yamashiro T."/>
            <person name="Shiraishi A."/>
            <person name="Satake H."/>
            <person name="Nakayama K."/>
        </authorList>
    </citation>
    <scope>NUCLEOTIDE SEQUENCE</scope>
</reference>
<keyword evidence="2" id="KW-1185">Reference proteome</keyword>
<reference evidence="1" key="1">
    <citation type="journal article" date="2022" name="Int. J. Mol. Sci.">
        <title>Draft Genome of Tanacetum Coccineum: Genomic Comparison of Closely Related Tanacetum-Family Plants.</title>
        <authorList>
            <person name="Yamashiro T."/>
            <person name="Shiraishi A."/>
            <person name="Nakayama K."/>
            <person name="Satake H."/>
        </authorList>
    </citation>
    <scope>NUCLEOTIDE SEQUENCE</scope>
</reference>
<evidence type="ECO:0000313" key="1">
    <source>
        <dbReference type="EMBL" id="GJT06854.1"/>
    </source>
</evidence>
<name>A0ABQ5B0E9_9ASTR</name>
<sequence length="423" mass="49831">MQKAKKNMRKINLKKAVATKFREYDQKLEALTNFNVSEAFKIAIQVKVLTEIKKLLPTHIPNAIENYVKPRLNTSMLKVVKTNQINLFPQSSTSTDDLSEMDLKLKLLNQIHLNKSNDTRTTHQQLYDTLYESIILDQDALDAQAAQSSFYKSQLKAAVLLEAQWKSDEGDISKPRSFERHISKSTKPHLCFYNNDYTYIVDLSTEERYTTSITKHYATRYYKEGIEDRIPKRWSKEVCRYHFEALNGIHHWEEDRIDFFKVGMSVVTEGNVYSDLRIKSIVRIVVKKKWGYGFLTSIIVRRSDDKEYEFSYADLPRLNVNDIEDMYLLQVQDKLHHLPLEFVKDFNNALLMFIRRTVIKNRLGSDNKRLKGRDWTDYDVKSSREMLKNIDEVLRHKEQIRSLEEYVGGRPKTVNPRNFVRPL</sequence>